<dbReference type="KEGG" id="tact:SG35_028635"/>
<sequence length="143" mass="16147">MMANKEINNLLDDIMIEHIANAPVSELMAEDNLTSDDIVTTQARFLGRVHECKQQYKKARLKNARSQLEIEKKKHEAVDVMAYLATKGKDARDVLVELFVQQKLPENLTLAHREGKEFTDEDAQQILANLIAMGAIDVDNKGD</sequence>
<organism evidence="1 2">
    <name type="scientific">Thalassomonas actiniarum</name>
    <dbReference type="NCBI Taxonomy" id="485447"/>
    <lineage>
        <taxon>Bacteria</taxon>
        <taxon>Pseudomonadati</taxon>
        <taxon>Pseudomonadota</taxon>
        <taxon>Gammaproteobacteria</taxon>
        <taxon>Alteromonadales</taxon>
        <taxon>Colwelliaceae</taxon>
        <taxon>Thalassomonas</taxon>
    </lineage>
</organism>
<name>A0AAF0C4K2_9GAMM</name>
<reference evidence="1 2" key="1">
    <citation type="journal article" date="2015" name="Genome Announc.">
        <title>Draft Genome Sequences of Marine Isolates of Thalassomonas viridans and Thalassomonas actiniarum.</title>
        <authorList>
            <person name="Olonade I."/>
            <person name="van Zyl L.J."/>
            <person name="Trindade M."/>
        </authorList>
    </citation>
    <scope>NUCLEOTIDE SEQUENCE [LARGE SCALE GENOMIC DNA]</scope>
    <source>
        <strain evidence="1 2">A5K-106</strain>
    </source>
</reference>
<accession>A0AAF0C4K2</accession>
<proteinExistence type="predicted"/>
<dbReference type="RefSeq" id="WP_044832601.1">
    <property type="nucleotide sequence ID" value="NZ_CP059736.1"/>
</dbReference>
<evidence type="ECO:0000313" key="2">
    <source>
        <dbReference type="Proteomes" id="UP000032568"/>
    </source>
</evidence>
<dbReference type="AlphaFoldDB" id="A0AAF0C4K2"/>
<keyword evidence="2" id="KW-1185">Reference proteome</keyword>
<gene>
    <name evidence="1" type="ORF">SG35_028635</name>
</gene>
<dbReference type="EMBL" id="CP059736">
    <property type="protein sequence ID" value="WDE02382.1"/>
    <property type="molecule type" value="Genomic_DNA"/>
</dbReference>
<dbReference type="Proteomes" id="UP000032568">
    <property type="component" value="Chromosome pTact"/>
</dbReference>
<evidence type="ECO:0000313" key="1">
    <source>
        <dbReference type="EMBL" id="WDE02382.1"/>
    </source>
</evidence>
<reference evidence="1 2" key="2">
    <citation type="journal article" date="2022" name="Mar. Drugs">
        <title>Bioassay-Guided Fractionation Leads to the Detection of Cholic Acid Generated by the Rare Thalassomonas sp.</title>
        <authorList>
            <person name="Pheiffer F."/>
            <person name="Schneider Y.K."/>
            <person name="Hansen E.H."/>
            <person name="Andersen J.H."/>
            <person name="Isaksson J."/>
            <person name="Busche T."/>
            <person name="R C."/>
            <person name="Kalinowski J."/>
            <person name="Zyl L.V."/>
            <person name="Trindade M."/>
        </authorList>
    </citation>
    <scope>NUCLEOTIDE SEQUENCE [LARGE SCALE GENOMIC DNA]</scope>
    <source>
        <strain evidence="1 2">A5K-106</strain>
    </source>
</reference>
<protein>
    <submittedName>
        <fullName evidence="1">Uncharacterized protein</fullName>
    </submittedName>
</protein>